<dbReference type="AlphaFoldDB" id="M0IBU7"/>
<proteinExistence type="predicted"/>
<dbReference type="PROSITE" id="PS51318">
    <property type="entry name" value="TAT"/>
    <property type="match status" value="1"/>
</dbReference>
<dbReference type="RefSeq" id="WP_008320651.1">
    <property type="nucleotide sequence ID" value="NZ_AOLN01000013.1"/>
</dbReference>
<dbReference type="InterPro" id="IPR006311">
    <property type="entry name" value="TAT_signal"/>
</dbReference>
<evidence type="ECO:0000313" key="2">
    <source>
        <dbReference type="EMBL" id="ELZ94275.1"/>
    </source>
</evidence>
<dbReference type="OrthoDB" id="269065at2157"/>
<organism evidence="2 3">
    <name type="scientific">Haloferax mucosum ATCC BAA-1512</name>
    <dbReference type="NCBI Taxonomy" id="662479"/>
    <lineage>
        <taxon>Archaea</taxon>
        <taxon>Methanobacteriati</taxon>
        <taxon>Methanobacteriota</taxon>
        <taxon>Stenosarchaea group</taxon>
        <taxon>Halobacteria</taxon>
        <taxon>Halobacteriales</taxon>
        <taxon>Haloferacaceae</taxon>
        <taxon>Haloferax</taxon>
    </lineage>
</organism>
<sequence>MVPDSPLSRRRLLTGGATVLGAGLVGTGWFAPTWFPDVVTDKLLAVYPEPPKHVWRPEVSDEHADDAVARLERTVEQVRTLRSRIDLDSVSDEMEFRLNGDDPSGGWLETAKSESEPRDRLFDALYGLSFAGEALGAAKVTLGETDPEAVVERGDRLRADARAVLDSVASYEVSDPATDLAYLYFVERDLAFARLNSHRDGVFTGGTAGADDYSPQDVANTWSSHLQAEQYLANARYYRDLYRENLGDETRSYAETLDDAHSTLTEQIESLPTRSDVRERIEGERGFDHQTPLGAARWELFWMCFDTDYRIGYDSDGPHHGHTVQRVVETASALLNRRAHEFALDELDVSPGDTDYDSGRTFRAKRRAVSRFRSVRAKYDSPFAGVLAQQAASLIHSGEVGIEMADGTHPMWLNRVEATTYYLVSAGQMNELGSVYETIIDGS</sequence>
<name>M0IBU7_9EURY</name>
<keyword evidence="1" id="KW-1133">Transmembrane helix</keyword>
<keyword evidence="3" id="KW-1185">Reference proteome</keyword>
<dbReference type="EMBL" id="AOLN01000013">
    <property type="protein sequence ID" value="ELZ94275.1"/>
    <property type="molecule type" value="Genomic_DNA"/>
</dbReference>
<evidence type="ECO:0000313" key="3">
    <source>
        <dbReference type="Proteomes" id="UP000011550"/>
    </source>
</evidence>
<dbReference type="Proteomes" id="UP000011550">
    <property type="component" value="Unassembled WGS sequence"/>
</dbReference>
<feature type="transmembrane region" description="Helical" evidence="1">
    <location>
        <begin position="12"/>
        <end position="35"/>
    </location>
</feature>
<keyword evidence="1" id="KW-0812">Transmembrane</keyword>
<keyword evidence="1" id="KW-0472">Membrane</keyword>
<reference evidence="2 3" key="1">
    <citation type="journal article" date="2014" name="PLoS Genet.">
        <title>Phylogenetically driven sequencing of extremely halophilic archaea reveals strategies for static and dynamic osmo-response.</title>
        <authorList>
            <person name="Becker E.A."/>
            <person name="Seitzer P.M."/>
            <person name="Tritt A."/>
            <person name="Larsen D."/>
            <person name="Krusor M."/>
            <person name="Yao A.I."/>
            <person name="Wu D."/>
            <person name="Madern D."/>
            <person name="Eisen J.A."/>
            <person name="Darling A.E."/>
            <person name="Facciotti M.T."/>
        </authorList>
    </citation>
    <scope>NUCLEOTIDE SEQUENCE [LARGE SCALE GENOMIC DNA]</scope>
    <source>
        <strain evidence="2 3">ATCC BAA-1512</strain>
    </source>
</reference>
<evidence type="ECO:0008006" key="4">
    <source>
        <dbReference type="Google" id="ProtNLM"/>
    </source>
</evidence>
<protein>
    <recommendedName>
        <fullName evidence="4">Transcriptional initiation protein Tat</fullName>
    </recommendedName>
</protein>
<dbReference type="PATRIC" id="fig|662479.7.peg.2366"/>
<dbReference type="STRING" id="662479.C440_11658"/>
<gene>
    <name evidence="2" type="ORF">C440_11658</name>
</gene>
<accession>M0IBU7</accession>
<comment type="caution">
    <text evidence="2">The sequence shown here is derived from an EMBL/GenBank/DDBJ whole genome shotgun (WGS) entry which is preliminary data.</text>
</comment>
<evidence type="ECO:0000256" key="1">
    <source>
        <dbReference type="SAM" id="Phobius"/>
    </source>
</evidence>